<gene>
    <name evidence="4 9" type="primary">truA</name>
    <name evidence="9" type="ORF">D5366_06015</name>
</gene>
<dbReference type="AlphaFoldDB" id="A0A4Y6V651"/>
<feature type="active site" description="Nucleophile" evidence="4 5">
    <location>
        <position position="62"/>
    </location>
</feature>
<keyword evidence="3 4" id="KW-0413">Isomerase</keyword>
<dbReference type="Gene3D" id="3.30.70.660">
    <property type="entry name" value="Pseudouridine synthase I, catalytic domain, C-terminal subdomain"/>
    <property type="match status" value="1"/>
</dbReference>
<dbReference type="OrthoDB" id="9811823at2"/>
<dbReference type="GO" id="GO:0160147">
    <property type="term" value="F:tRNA pseudouridine(38-40) synthase activity"/>
    <property type="evidence" value="ECO:0007669"/>
    <property type="project" value="UniProtKB-EC"/>
</dbReference>
<name>A0A4Y6V651_9PROT</name>
<dbReference type="GO" id="GO:0003723">
    <property type="term" value="F:RNA binding"/>
    <property type="evidence" value="ECO:0007669"/>
    <property type="project" value="InterPro"/>
</dbReference>
<evidence type="ECO:0000256" key="7">
    <source>
        <dbReference type="RuleBase" id="RU003792"/>
    </source>
</evidence>
<keyword evidence="10" id="KW-1185">Reference proteome</keyword>
<dbReference type="PIRSF" id="PIRSF001430">
    <property type="entry name" value="tRNA_psdUrid_synth"/>
    <property type="match status" value="1"/>
</dbReference>
<dbReference type="Pfam" id="PF01416">
    <property type="entry name" value="PseudoU_synth_1"/>
    <property type="match status" value="1"/>
</dbReference>
<sequence>MTDITATPPIVRWAVKIEYDGTGLVGWQRQNNGISVQELLENAAARMIGGQIVPSVTAGRTDAGVHAASIVVHLDFPAGTQFRSHQIRDGLSFHLKPHRVVVLDAAPVGAEWSARFSALWRRYRFTILNRPSRAALMENHAWHVKRPLNAELMQKGADYLLGRHDFSSFRASACQANSPMRTLDELSVRREGELIFIETQARSFLHHQVRNMVGSLALVGYGQWEPDKMGEVLAACDRRVAGPTAPSDGLCFLDVGYEENPFSKNS</sequence>
<comment type="function">
    <text evidence="4">Formation of pseudouridine at positions 38, 39 and 40 in the anticodon stem and loop of transfer RNAs.</text>
</comment>
<evidence type="ECO:0000256" key="4">
    <source>
        <dbReference type="HAMAP-Rule" id="MF_00171"/>
    </source>
</evidence>
<evidence type="ECO:0000256" key="5">
    <source>
        <dbReference type="PIRSR" id="PIRSR001430-1"/>
    </source>
</evidence>
<feature type="binding site" evidence="4 6">
    <location>
        <position position="123"/>
    </location>
    <ligand>
        <name>substrate</name>
    </ligand>
</feature>
<evidence type="ECO:0000256" key="6">
    <source>
        <dbReference type="PIRSR" id="PIRSR001430-2"/>
    </source>
</evidence>
<organism evidence="9 10">
    <name type="scientific">Neokomagataea tanensis</name>
    <dbReference type="NCBI Taxonomy" id="661191"/>
    <lineage>
        <taxon>Bacteria</taxon>
        <taxon>Pseudomonadati</taxon>
        <taxon>Pseudomonadota</taxon>
        <taxon>Alphaproteobacteria</taxon>
        <taxon>Acetobacterales</taxon>
        <taxon>Acetobacteraceae</taxon>
        <taxon>Neokomagataea</taxon>
    </lineage>
</organism>
<reference evidence="9 10" key="1">
    <citation type="submission" date="2018-09" db="EMBL/GenBank/DDBJ databases">
        <title>The complete genome sequence of Neokomagataea tanensis NBRC 106556(T).</title>
        <authorList>
            <person name="Chua K.-O."/>
            <person name="See-Too W.-S."/>
            <person name="Hong K.-W."/>
            <person name="Yin W.-F."/>
            <person name="Chan K.-G."/>
        </authorList>
    </citation>
    <scope>NUCLEOTIDE SEQUENCE [LARGE SCALE GENOMIC DNA]</scope>
    <source>
        <strain evidence="10">AH13 \ NBRC 106556</strain>
    </source>
</reference>
<dbReference type="Proteomes" id="UP000317214">
    <property type="component" value="Chromosome"/>
</dbReference>
<dbReference type="InterPro" id="IPR020094">
    <property type="entry name" value="TruA/RsuA/RluB/E/F_N"/>
</dbReference>
<evidence type="ECO:0000256" key="1">
    <source>
        <dbReference type="ARBA" id="ARBA00009375"/>
    </source>
</evidence>
<evidence type="ECO:0000259" key="8">
    <source>
        <dbReference type="Pfam" id="PF01416"/>
    </source>
</evidence>
<feature type="domain" description="Pseudouridine synthase I TruA alpha/beta" evidence="8">
    <location>
        <begin position="157"/>
        <end position="258"/>
    </location>
</feature>
<comment type="caution">
    <text evidence="4">Lacks conserved residue(s) required for the propagation of feature annotation.</text>
</comment>
<dbReference type="InterPro" id="IPR020103">
    <property type="entry name" value="PsdUridine_synth_cat_dom_sf"/>
</dbReference>
<dbReference type="RefSeq" id="WP_141492688.1">
    <property type="nucleotide sequence ID" value="NZ_CP032485.1"/>
</dbReference>
<dbReference type="EC" id="5.4.99.12" evidence="4"/>
<dbReference type="InterPro" id="IPR020097">
    <property type="entry name" value="PsdUridine_synth_TruA_a/b_dom"/>
</dbReference>
<dbReference type="Gene3D" id="3.30.70.580">
    <property type="entry name" value="Pseudouridine synthase I, catalytic domain, N-terminal subdomain"/>
    <property type="match status" value="1"/>
</dbReference>
<dbReference type="GO" id="GO:0031119">
    <property type="term" value="P:tRNA pseudouridine synthesis"/>
    <property type="evidence" value="ECO:0007669"/>
    <property type="project" value="UniProtKB-UniRule"/>
</dbReference>
<dbReference type="SUPFAM" id="SSF55120">
    <property type="entry name" value="Pseudouridine synthase"/>
    <property type="match status" value="1"/>
</dbReference>
<comment type="subunit">
    <text evidence="4">Homodimer.</text>
</comment>
<dbReference type="PANTHER" id="PTHR11142">
    <property type="entry name" value="PSEUDOURIDYLATE SYNTHASE"/>
    <property type="match status" value="1"/>
</dbReference>
<evidence type="ECO:0000256" key="2">
    <source>
        <dbReference type="ARBA" id="ARBA00022694"/>
    </source>
</evidence>
<comment type="similarity">
    <text evidence="1 4 7">Belongs to the tRNA pseudouridine synthase TruA family.</text>
</comment>
<comment type="catalytic activity">
    <reaction evidence="4 7">
        <text>uridine(38/39/40) in tRNA = pseudouridine(38/39/40) in tRNA</text>
        <dbReference type="Rhea" id="RHEA:22376"/>
        <dbReference type="Rhea" id="RHEA-COMP:10085"/>
        <dbReference type="Rhea" id="RHEA-COMP:10087"/>
        <dbReference type="ChEBI" id="CHEBI:65314"/>
        <dbReference type="ChEBI" id="CHEBI:65315"/>
        <dbReference type="EC" id="5.4.99.12"/>
    </reaction>
</comment>
<dbReference type="EMBL" id="CP032485">
    <property type="protein sequence ID" value="QDH24844.1"/>
    <property type="molecule type" value="Genomic_DNA"/>
</dbReference>
<evidence type="ECO:0000313" key="9">
    <source>
        <dbReference type="EMBL" id="QDH24844.1"/>
    </source>
</evidence>
<protein>
    <recommendedName>
        <fullName evidence="4">tRNA pseudouridine synthase A</fullName>
        <ecNumber evidence="4">5.4.99.12</ecNumber>
    </recommendedName>
    <alternativeName>
        <fullName evidence="4">tRNA pseudouridine(38-40) synthase</fullName>
    </alternativeName>
    <alternativeName>
        <fullName evidence="4">tRNA pseudouridylate synthase I</fullName>
    </alternativeName>
    <alternativeName>
        <fullName evidence="4">tRNA-uridine isomerase I</fullName>
    </alternativeName>
</protein>
<dbReference type="InterPro" id="IPR001406">
    <property type="entry name" value="PsdUridine_synth_TruA"/>
</dbReference>
<dbReference type="PANTHER" id="PTHR11142:SF0">
    <property type="entry name" value="TRNA PSEUDOURIDINE SYNTHASE-LIKE 1"/>
    <property type="match status" value="1"/>
</dbReference>
<evidence type="ECO:0000256" key="3">
    <source>
        <dbReference type="ARBA" id="ARBA00023235"/>
    </source>
</evidence>
<proteinExistence type="inferred from homology"/>
<dbReference type="KEGG" id="ntn:D5366_06015"/>
<dbReference type="NCBIfam" id="TIGR00071">
    <property type="entry name" value="hisT_truA"/>
    <property type="match status" value="1"/>
</dbReference>
<accession>A0A4Y6V651</accession>
<dbReference type="HAMAP" id="MF_00171">
    <property type="entry name" value="TruA"/>
    <property type="match status" value="1"/>
</dbReference>
<dbReference type="InterPro" id="IPR020095">
    <property type="entry name" value="PsdUridine_synth_TruA_C"/>
</dbReference>
<evidence type="ECO:0000313" key="10">
    <source>
        <dbReference type="Proteomes" id="UP000317214"/>
    </source>
</evidence>
<keyword evidence="2 4" id="KW-0819">tRNA processing</keyword>
<dbReference type="CDD" id="cd02570">
    <property type="entry name" value="PseudoU_synth_EcTruA"/>
    <property type="match status" value="1"/>
</dbReference>